<feature type="compositionally biased region" description="Polar residues" evidence="16">
    <location>
        <begin position="391"/>
        <end position="401"/>
    </location>
</feature>
<evidence type="ECO:0000256" key="9">
    <source>
        <dbReference type="ARBA" id="ARBA00023242"/>
    </source>
</evidence>
<feature type="compositionally biased region" description="Basic and acidic residues" evidence="16">
    <location>
        <begin position="164"/>
        <end position="192"/>
    </location>
</feature>
<dbReference type="GO" id="GO:0005524">
    <property type="term" value="F:ATP binding"/>
    <property type="evidence" value="ECO:0007669"/>
    <property type="project" value="UniProtKB-KW"/>
</dbReference>
<dbReference type="GeneID" id="37212209"/>
<feature type="region of interest" description="Disordered" evidence="16">
    <location>
        <begin position="1"/>
        <end position="289"/>
    </location>
</feature>
<dbReference type="GO" id="GO:0016787">
    <property type="term" value="F:hydrolase activity"/>
    <property type="evidence" value="ECO:0007669"/>
    <property type="project" value="UniProtKB-KW"/>
</dbReference>
<keyword evidence="7" id="KW-0067">ATP-binding</keyword>
<keyword evidence="6 20" id="KW-0347">Helicase</keyword>
<dbReference type="PANTHER" id="PTHR47958">
    <property type="entry name" value="ATP-DEPENDENT RNA HELICASE DBP3"/>
    <property type="match status" value="1"/>
</dbReference>
<feature type="region of interest" description="Disordered" evidence="16">
    <location>
        <begin position="945"/>
        <end position="994"/>
    </location>
</feature>
<keyword evidence="5" id="KW-0378">Hydrolase</keyword>
<protein>
    <recommendedName>
        <fullName evidence="13">Pre-mRNA-processing ATP-dependent RNA helicase PRP5</fullName>
        <ecNumber evidence="2">3.6.4.13</ecNumber>
    </recommendedName>
    <alternativeName>
        <fullName evidence="12">Pre-mRNA-processing ATP-dependent RNA helicase prp5</fullName>
    </alternativeName>
</protein>
<evidence type="ECO:0000313" key="21">
    <source>
        <dbReference type="Proteomes" id="UP000248405"/>
    </source>
</evidence>
<evidence type="ECO:0000313" key="20">
    <source>
        <dbReference type="EMBL" id="PYH64742.1"/>
    </source>
</evidence>
<dbReference type="OrthoDB" id="196131at2759"/>
<dbReference type="GO" id="GO:0008380">
    <property type="term" value="P:RNA splicing"/>
    <property type="evidence" value="ECO:0007669"/>
    <property type="project" value="UniProtKB-KW"/>
</dbReference>
<feature type="compositionally biased region" description="Acidic residues" evidence="16">
    <location>
        <begin position="351"/>
        <end position="369"/>
    </location>
</feature>
<keyword evidence="3" id="KW-0507">mRNA processing</keyword>
<accession>A0A319C7E9</accession>
<evidence type="ECO:0000256" key="12">
    <source>
        <dbReference type="ARBA" id="ARBA00040918"/>
    </source>
</evidence>
<evidence type="ECO:0000256" key="6">
    <source>
        <dbReference type="ARBA" id="ARBA00022806"/>
    </source>
</evidence>
<comment type="subcellular location">
    <subcellularLocation>
        <location evidence="1">Nucleus</location>
    </subcellularLocation>
</comment>
<evidence type="ECO:0000256" key="15">
    <source>
        <dbReference type="PROSITE-ProRule" id="PRU00552"/>
    </source>
</evidence>
<evidence type="ECO:0000259" key="18">
    <source>
        <dbReference type="PROSITE" id="PS51194"/>
    </source>
</evidence>
<evidence type="ECO:0000256" key="1">
    <source>
        <dbReference type="ARBA" id="ARBA00004123"/>
    </source>
</evidence>
<feature type="domain" description="Helicase C-terminal" evidence="18">
    <location>
        <begin position="781"/>
        <end position="931"/>
    </location>
</feature>
<feature type="compositionally biased region" description="Low complexity" evidence="16">
    <location>
        <begin position="8"/>
        <end position="20"/>
    </location>
</feature>
<evidence type="ECO:0000256" key="4">
    <source>
        <dbReference type="ARBA" id="ARBA00022741"/>
    </source>
</evidence>
<dbReference type="GO" id="GO:0003724">
    <property type="term" value="F:RNA helicase activity"/>
    <property type="evidence" value="ECO:0007669"/>
    <property type="project" value="UniProtKB-EC"/>
</dbReference>
<evidence type="ECO:0000256" key="8">
    <source>
        <dbReference type="ARBA" id="ARBA00023187"/>
    </source>
</evidence>
<feature type="region of interest" description="Disordered" evidence="16">
    <location>
        <begin position="301"/>
        <end position="405"/>
    </location>
</feature>
<evidence type="ECO:0000256" key="11">
    <source>
        <dbReference type="ARBA" id="ARBA00038511"/>
    </source>
</evidence>
<dbReference type="InterPro" id="IPR001650">
    <property type="entry name" value="Helicase_C-like"/>
</dbReference>
<feature type="compositionally biased region" description="Basic and acidic residues" evidence="16">
    <location>
        <begin position="376"/>
        <end position="385"/>
    </location>
</feature>
<comment type="function">
    <text evidence="10">ATP-dependent RNA helicase involved spliceosome assembly and in nuclear splicing. Catalyzes an ATP-dependent conformational change of U2 snRNP. Bridges U1 and U2 snRNPs and enables stable U2 snRNP association with intron RNA.</text>
</comment>
<dbReference type="SUPFAM" id="SSF52540">
    <property type="entry name" value="P-loop containing nucleoside triphosphate hydrolases"/>
    <property type="match status" value="1"/>
</dbReference>
<dbReference type="RefSeq" id="XP_025558536.1">
    <property type="nucleotide sequence ID" value="XM_025707617.1"/>
</dbReference>
<dbReference type="InterPro" id="IPR027417">
    <property type="entry name" value="P-loop_NTPase"/>
</dbReference>
<dbReference type="Pfam" id="PF00270">
    <property type="entry name" value="DEAD"/>
    <property type="match status" value="1"/>
</dbReference>
<dbReference type="PROSITE" id="PS51194">
    <property type="entry name" value="HELICASE_CTER"/>
    <property type="match status" value="1"/>
</dbReference>
<dbReference type="AlphaFoldDB" id="A0A319C7E9"/>
<dbReference type="PROSITE" id="PS51192">
    <property type="entry name" value="HELICASE_ATP_BIND_1"/>
    <property type="match status" value="1"/>
</dbReference>
<evidence type="ECO:0000256" key="10">
    <source>
        <dbReference type="ARBA" id="ARBA00037330"/>
    </source>
</evidence>
<dbReference type="InterPro" id="IPR014014">
    <property type="entry name" value="RNA_helicase_DEAD_Q_motif"/>
</dbReference>
<evidence type="ECO:0000259" key="19">
    <source>
        <dbReference type="PROSITE" id="PS51195"/>
    </source>
</evidence>
<name>A0A319C7E9_ASPVC</name>
<feature type="compositionally biased region" description="Low complexity" evidence="16">
    <location>
        <begin position="241"/>
        <end position="250"/>
    </location>
</feature>
<evidence type="ECO:0000256" key="13">
    <source>
        <dbReference type="ARBA" id="ARBA00041162"/>
    </source>
</evidence>
<dbReference type="SMART" id="SM00490">
    <property type="entry name" value="HELICc"/>
    <property type="match status" value="1"/>
</dbReference>
<evidence type="ECO:0000256" key="5">
    <source>
        <dbReference type="ARBA" id="ARBA00022801"/>
    </source>
</evidence>
<feature type="domain" description="DEAD-box RNA helicase Q" evidence="19">
    <location>
        <begin position="545"/>
        <end position="573"/>
    </location>
</feature>
<evidence type="ECO:0000256" key="2">
    <source>
        <dbReference type="ARBA" id="ARBA00012552"/>
    </source>
</evidence>
<dbReference type="EMBL" id="KZ821641">
    <property type="protein sequence ID" value="PYH64742.1"/>
    <property type="molecule type" value="Genomic_DNA"/>
</dbReference>
<evidence type="ECO:0000256" key="16">
    <source>
        <dbReference type="SAM" id="MobiDB-lite"/>
    </source>
</evidence>
<dbReference type="CDD" id="cd18787">
    <property type="entry name" value="SF2_C_DEAD"/>
    <property type="match status" value="1"/>
</dbReference>
<dbReference type="PROSITE" id="PS51195">
    <property type="entry name" value="Q_MOTIF"/>
    <property type="match status" value="1"/>
</dbReference>
<dbReference type="GO" id="GO:0005634">
    <property type="term" value="C:nucleus"/>
    <property type="evidence" value="ECO:0007669"/>
    <property type="project" value="UniProtKB-SubCell"/>
</dbReference>
<dbReference type="FunFam" id="3.40.50.300:FF:000079">
    <property type="entry name" value="probable ATP-dependent RNA helicase DDX17"/>
    <property type="match status" value="1"/>
</dbReference>
<dbReference type="InterPro" id="IPR056149">
    <property type="entry name" value="PRP5/DDX46/KHDC4_KH"/>
</dbReference>
<feature type="compositionally biased region" description="Basic and acidic residues" evidence="16">
    <location>
        <begin position="954"/>
        <end position="977"/>
    </location>
</feature>
<dbReference type="SMART" id="SM00487">
    <property type="entry name" value="DEXDc"/>
    <property type="match status" value="1"/>
</dbReference>
<feature type="short sequence motif" description="Q motif" evidence="15">
    <location>
        <begin position="545"/>
        <end position="573"/>
    </location>
</feature>
<dbReference type="GO" id="GO:0006397">
    <property type="term" value="P:mRNA processing"/>
    <property type="evidence" value="ECO:0007669"/>
    <property type="project" value="UniProtKB-KW"/>
</dbReference>
<keyword evidence="21" id="KW-1185">Reference proteome</keyword>
<keyword evidence="8" id="KW-0508">mRNA splicing</keyword>
<gene>
    <name evidence="20" type="ORF">BO88DRAFT_408067</name>
</gene>
<dbReference type="InterPro" id="IPR014001">
    <property type="entry name" value="Helicase_ATP-bd"/>
</dbReference>
<dbReference type="EC" id="3.6.4.13" evidence="2"/>
<organism evidence="20 21">
    <name type="scientific">Aspergillus vadensis (strain CBS 113365 / IMI 142717 / IBT 24658)</name>
    <dbReference type="NCBI Taxonomy" id="1448311"/>
    <lineage>
        <taxon>Eukaryota</taxon>
        <taxon>Fungi</taxon>
        <taxon>Dikarya</taxon>
        <taxon>Ascomycota</taxon>
        <taxon>Pezizomycotina</taxon>
        <taxon>Eurotiomycetes</taxon>
        <taxon>Eurotiomycetidae</taxon>
        <taxon>Eurotiales</taxon>
        <taxon>Aspergillaceae</taxon>
        <taxon>Aspergillus</taxon>
        <taxon>Aspergillus subgen. Circumdati</taxon>
    </lineage>
</organism>
<dbReference type="GO" id="GO:0003676">
    <property type="term" value="F:nucleic acid binding"/>
    <property type="evidence" value="ECO:0007669"/>
    <property type="project" value="InterPro"/>
</dbReference>
<dbReference type="Pfam" id="PF23469">
    <property type="entry name" value="KH_12"/>
    <property type="match status" value="1"/>
</dbReference>
<feature type="compositionally biased region" description="Low complexity" evidence="16">
    <location>
        <begin position="152"/>
        <end position="162"/>
    </location>
</feature>
<proteinExistence type="inferred from homology"/>
<reference evidence="20" key="1">
    <citation type="submission" date="2016-12" db="EMBL/GenBank/DDBJ databases">
        <title>The genomes of Aspergillus section Nigri reveals drivers in fungal speciation.</title>
        <authorList>
            <consortium name="DOE Joint Genome Institute"/>
            <person name="Vesth T.C."/>
            <person name="Nybo J."/>
            <person name="Theobald S."/>
            <person name="Brandl J."/>
            <person name="Frisvad J.C."/>
            <person name="Nielsen K.F."/>
            <person name="Lyhne E.K."/>
            <person name="Kogle M.E."/>
            <person name="Kuo A."/>
            <person name="Riley R."/>
            <person name="Clum A."/>
            <person name="Nolan M."/>
            <person name="Lipzen A."/>
            <person name="Salamov A."/>
            <person name="Henrissat B."/>
            <person name="Wiebenga A."/>
            <person name="De Vries R.P."/>
            <person name="Grigoriev I.V."/>
            <person name="Mortensen U.H."/>
            <person name="Andersen M.R."/>
            <person name="Baker S.E."/>
        </authorList>
    </citation>
    <scope>NUCLEOTIDE SEQUENCE [LARGE SCALE GENOMIC DNA]</scope>
    <source>
        <strain evidence="20">CBS 113365</strain>
    </source>
</reference>
<dbReference type="PROSITE" id="PS00039">
    <property type="entry name" value="DEAD_ATP_HELICASE"/>
    <property type="match status" value="1"/>
</dbReference>
<evidence type="ECO:0000256" key="7">
    <source>
        <dbReference type="ARBA" id="ARBA00022840"/>
    </source>
</evidence>
<comment type="similarity">
    <text evidence="11">Belongs to the DEAD box helicase family. DDX46/PRP5 subfamily.</text>
</comment>
<dbReference type="Gene3D" id="3.40.50.300">
    <property type="entry name" value="P-loop containing nucleotide triphosphate hydrolases"/>
    <property type="match status" value="2"/>
</dbReference>
<dbReference type="InterPro" id="IPR011545">
    <property type="entry name" value="DEAD/DEAH_box_helicase_dom"/>
</dbReference>
<dbReference type="Proteomes" id="UP000248405">
    <property type="component" value="Unassembled WGS sequence"/>
</dbReference>
<sequence length="1178" mass="129859">MARHGDTRSPSPVGSTYSSSRRNRRDDDRYERSRRDVGRSYRRSRSPERRYRERERDRDRDAYRRCDRSLDRRDEDSYRPGRRERSRDRRRSRERDDYRRRSRDRDYRSRREDSRDRARRRTDDSADLKYKSRRDDSRDRAKDAPRSRETSKPSTPAATAAPTEDEKRAERLAKLEAWKQKQAAEKERKQREAAAAGGARSILEEIDRKSGLSPAVSSPQSPATPGVDATPGTYTGKFDPKAIAKSASSTPAPPAVLGNDVAVPPSVKPVTTIPAQVKPKPATSGASATLKAKGNVGRFGLGTKQAADTEKTTATKTLGFGEEESTRRKLERLPTPPLEDAKDVNGAADGAADEDEDDVDMQDGTEEEAAAAARAAAERREERLQSEAIKAQSNGAESSDTVMGDAPEAADNMEVDAQEEEEVDPLDAFMSELAESAPPKKKVGAKFSKTKEQQPEALFGDEHDIDMTAVGDGDADDFLAIANKAKKKKDIPTVDHKKVEYESFRKKFYTEPSDLAQMSDEEAASLRLELDGIKVRGVDVPKPVQKWSQCGLGVQTLDVIDKLGYEKTTSIQAQAIPAIMSGRDVIGVAKTGSGKTIAFLIPMFRHIKDQRPLDNMEGPVGLIMTPTRELATQIHKDCKPFLKALNLRAVCAYGGAPIKDQIADLKRGAEIIVCTPGRMIDLLAANAGRVTNLRRVTYVVLDEADRMFDMGFEPQVMKIMANIRPDRQTVLFSATFPRNMEALARKTLTKPIEIVVGGKSVVAPEITQIVEVRNDDQKFVRLLELLGNLYSSDENEDARALIFVDRQEAADALLRELMRKGYPCMSIHGGKDQIDRDSTIEDFKAGIFPVLIATSVAARGLDVKQLKLVVNYDAPNHLEDYVHRAGRTGRAGNTGTAVTFLTEDQERYSVDIAKALKQSGQKVPEPVQKLVDAFLEKVKAGKEKASASGFGGKGLERLDQERDAARMRERRTYKTGEEGEDEEEKEEKNEQAEERFNKAISSVQSTAAPSLPGVPKGIDLDGKITVHKTEKDPNSTSKNPLDKVGSAVADIHARLSRAGVMRSGVPIDNRGPDAGAFHATLEINDFPQKARWAVTNRTNVAKILEATGTSITTKGSFYPTGKVPGPGENPKLYILVEGETELAVTNAMRELMRLLKEGTIAAADSDARAPVGGRYNVV</sequence>
<evidence type="ECO:0000256" key="14">
    <source>
        <dbReference type="ARBA" id="ARBA00047984"/>
    </source>
</evidence>
<evidence type="ECO:0000259" key="17">
    <source>
        <dbReference type="PROSITE" id="PS51192"/>
    </source>
</evidence>
<dbReference type="InterPro" id="IPR000629">
    <property type="entry name" value="RNA-helicase_DEAD-box_CS"/>
</dbReference>
<comment type="catalytic activity">
    <reaction evidence="14">
        <text>ATP + H2O = ADP + phosphate + H(+)</text>
        <dbReference type="Rhea" id="RHEA:13065"/>
        <dbReference type="ChEBI" id="CHEBI:15377"/>
        <dbReference type="ChEBI" id="CHEBI:15378"/>
        <dbReference type="ChEBI" id="CHEBI:30616"/>
        <dbReference type="ChEBI" id="CHEBI:43474"/>
        <dbReference type="ChEBI" id="CHEBI:456216"/>
        <dbReference type="EC" id="3.6.4.13"/>
    </reaction>
</comment>
<dbReference type="CDD" id="cd17953">
    <property type="entry name" value="DEADc_DDX46"/>
    <property type="match status" value="1"/>
</dbReference>
<feature type="compositionally biased region" description="Basic and acidic residues" evidence="16">
    <location>
        <begin position="24"/>
        <end position="151"/>
    </location>
</feature>
<evidence type="ECO:0000256" key="3">
    <source>
        <dbReference type="ARBA" id="ARBA00022664"/>
    </source>
</evidence>
<dbReference type="Pfam" id="PF00271">
    <property type="entry name" value="Helicase_C"/>
    <property type="match status" value="1"/>
</dbReference>
<keyword evidence="4" id="KW-0547">Nucleotide-binding</keyword>
<feature type="domain" description="Helicase ATP-binding" evidence="17">
    <location>
        <begin position="576"/>
        <end position="754"/>
    </location>
</feature>
<keyword evidence="9" id="KW-0539">Nucleus</keyword>